<proteinExistence type="predicted"/>
<evidence type="ECO:0008006" key="3">
    <source>
        <dbReference type="Google" id="ProtNLM"/>
    </source>
</evidence>
<dbReference type="PANTHER" id="PTHR31751:SF7">
    <property type="entry name" value="THAP-TYPE DOMAIN-CONTAINING PROTEIN"/>
    <property type="match status" value="1"/>
</dbReference>
<accession>A0ABQ8YZU2</accession>
<gene>
    <name evidence="1" type="ORF">M0813_16216</name>
</gene>
<name>A0ABQ8YZU2_9EUKA</name>
<dbReference type="EMBL" id="JAOAOG010000084">
    <property type="protein sequence ID" value="KAJ6250161.1"/>
    <property type="molecule type" value="Genomic_DNA"/>
</dbReference>
<protein>
    <recommendedName>
        <fullName evidence="3">Transposase</fullName>
    </recommendedName>
</protein>
<keyword evidence="2" id="KW-1185">Reference proteome</keyword>
<dbReference type="PANTHER" id="PTHR31751">
    <property type="entry name" value="SI:CH211-108C17.2-RELATED-RELATED"/>
    <property type="match status" value="1"/>
</dbReference>
<evidence type="ECO:0000313" key="1">
    <source>
        <dbReference type="EMBL" id="KAJ6250161.1"/>
    </source>
</evidence>
<evidence type="ECO:0000313" key="2">
    <source>
        <dbReference type="Proteomes" id="UP001150062"/>
    </source>
</evidence>
<organism evidence="1 2">
    <name type="scientific">Anaeramoeba flamelloides</name>
    <dbReference type="NCBI Taxonomy" id="1746091"/>
    <lineage>
        <taxon>Eukaryota</taxon>
        <taxon>Metamonada</taxon>
        <taxon>Anaeramoebidae</taxon>
        <taxon>Anaeramoeba</taxon>
    </lineage>
</organism>
<dbReference type="Proteomes" id="UP001150062">
    <property type="component" value="Unassembled WGS sequence"/>
</dbReference>
<reference evidence="1" key="1">
    <citation type="submission" date="2022-08" db="EMBL/GenBank/DDBJ databases">
        <title>Novel sulfate-reducing endosymbionts in the free-living metamonad Anaeramoeba.</title>
        <authorList>
            <person name="Jerlstrom-Hultqvist J."/>
            <person name="Cepicka I."/>
            <person name="Gallot-Lavallee L."/>
            <person name="Salas-Leiva D."/>
            <person name="Curtis B.A."/>
            <person name="Zahonova K."/>
            <person name="Pipaliya S."/>
            <person name="Dacks J."/>
            <person name="Roger A.J."/>
        </authorList>
    </citation>
    <scope>NUCLEOTIDE SEQUENCE</scope>
    <source>
        <strain evidence="1">Schooner1</strain>
    </source>
</reference>
<comment type="caution">
    <text evidence="1">The sequence shown here is derived from an EMBL/GenBank/DDBJ whole genome shotgun (WGS) entry which is preliminary data.</text>
</comment>
<sequence length="335" mass="39439">MQQNNISKLDVLLASRVFLSGMGYTEYKDIFSQLFHFDFLISSSSFFRIQKTFIIPSIKRVIFAEQEKILEQLRQKEELCVLTDGRFSRPQRKKGPAHYCTDVVIEEETEFVVAIDTMSQQEVQGSCGNIETQLFLRMMGSYPLNSLDITDVVSDENLSMLKRDAEDFYRRWENFIEHMGGNHTVCKELNPNSKCCQIGQEHPPKINEEEKKLCYELFKKLKKKVLKNIENFITAKQTSIVECFNSTLNRFCPKRKFYQLDTFKVRTYITVLVWNFKKKFPFSTSLSIYNQITKIILSSSIKYNREKSQRCISDGFEERENDYLLFANFLKKVKK</sequence>